<evidence type="ECO:0000256" key="1">
    <source>
        <dbReference type="SAM" id="SignalP"/>
    </source>
</evidence>
<dbReference type="EMBL" id="JBHSUS010000001">
    <property type="protein sequence ID" value="MFC6441468.1"/>
    <property type="molecule type" value="Genomic_DNA"/>
</dbReference>
<dbReference type="SUPFAM" id="SSF53850">
    <property type="entry name" value="Periplasmic binding protein-like II"/>
    <property type="match status" value="1"/>
</dbReference>
<gene>
    <name evidence="2" type="ORF">ACFP85_15045</name>
</gene>
<dbReference type="Proteomes" id="UP001596364">
    <property type="component" value="Unassembled WGS sequence"/>
</dbReference>
<dbReference type="RefSeq" id="WP_131257770.1">
    <property type="nucleotide sequence ID" value="NZ_JBHSUS010000001.1"/>
</dbReference>
<evidence type="ECO:0000313" key="2">
    <source>
        <dbReference type="EMBL" id="MFC6441468.1"/>
    </source>
</evidence>
<feature type="chain" id="PRO_5045653873" description="Solute-binding protein family 3/N-terminal domain-containing protein" evidence="1">
    <location>
        <begin position="29"/>
        <end position="315"/>
    </location>
</feature>
<evidence type="ECO:0008006" key="4">
    <source>
        <dbReference type="Google" id="ProtNLM"/>
    </source>
</evidence>
<keyword evidence="3" id="KW-1185">Reference proteome</keyword>
<organism evidence="2 3">
    <name type="scientific">Pseudobowmanella zhangzhouensis</name>
    <dbReference type="NCBI Taxonomy" id="1537679"/>
    <lineage>
        <taxon>Bacteria</taxon>
        <taxon>Pseudomonadati</taxon>
        <taxon>Pseudomonadota</taxon>
        <taxon>Gammaproteobacteria</taxon>
        <taxon>Alteromonadales</taxon>
        <taxon>Alteromonadaceae</taxon>
    </lineage>
</organism>
<reference evidence="3" key="1">
    <citation type="journal article" date="2019" name="Int. J. Syst. Evol. Microbiol.">
        <title>The Global Catalogue of Microorganisms (GCM) 10K type strain sequencing project: providing services to taxonomists for standard genome sequencing and annotation.</title>
        <authorList>
            <consortium name="The Broad Institute Genomics Platform"/>
            <consortium name="The Broad Institute Genome Sequencing Center for Infectious Disease"/>
            <person name="Wu L."/>
            <person name="Ma J."/>
        </authorList>
    </citation>
    <scope>NUCLEOTIDE SEQUENCE [LARGE SCALE GENOMIC DNA]</scope>
    <source>
        <strain evidence="3">CGMCC 1.16031</strain>
    </source>
</reference>
<feature type="signal peptide" evidence="1">
    <location>
        <begin position="1"/>
        <end position="28"/>
    </location>
</feature>
<accession>A0ABW1XQ13</accession>
<proteinExistence type="predicted"/>
<name>A0ABW1XQ13_9ALTE</name>
<keyword evidence="1" id="KW-0732">Signal</keyword>
<protein>
    <recommendedName>
        <fullName evidence="4">Solute-binding protein family 3/N-terminal domain-containing protein</fullName>
    </recommendedName>
</protein>
<sequence>MRINKQPDNPIRWLVRLSLLFICASSSAQDSIKLVDASASNVNDHSHYFVKLLTASLEATKEEYGGFSLEPHNITIGQTRQLRELSKGTFDVFWTLSTPARETQARAINIPLMKGAYGIRLLVANTADIGTFESLSSAQLAEHPALLGVDWPDTSILRVNRLTVETSLQDNQFYDLLRKRPGYYFPRGFFEAVPEIQDFPAGTFGIVKNKILLYPISMKFFVAPDNERLAARLALGLSRLKENGMFDKLFYEFTPHKQTIDALTLQQPDVIELVNPFLPSLKDAAEIYAEQYQLLERIGVKVPSRQQRKITVDAP</sequence>
<evidence type="ECO:0000313" key="3">
    <source>
        <dbReference type="Proteomes" id="UP001596364"/>
    </source>
</evidence>
<comment type="caution">
    <text evidence="2">The sequence shown here is derived from an EMBL/GenBank/DDBJ whole genome shotgun (WGS) entry which is preliminary data.</text>
</comment>